<keyword evidence="4 11" id="KW-0138">CF(0)</keyword>
<dbReference type="Gene3D" id="1.20.120.220">
    <property type="entry name" value="ATP synthase, F0 complex, subunit A"/>
    <property type="match status" value="1"/>
</dbReference>
<evidence type="ECO:0000256" key="11">
    <source>
        <dbReference type="HAMAP-Rule" id="MF_01393"/>
    </source>
</evidence>
<evidence type="ECO:0000256" key="4">
    <source>
        <dbReference type="ARBA" id="ARBA00022547"/>
    </source>
</evidence>
<comment type="caution">
    <text evidence="12">The sequence shown here is derived from an EMBL/GenBank/DDBJ whole genome shotgun (WGS) entry which is preliminary data.</text>
</comment>
<comment type="similarity">
    <text evidence="2 11">Belongs to the ATPase A chain family.</text>
</comment>
<dbReference type="GO" id="GO:0046933">
    <property type="term" value="F:proton-transporting ATP synthase activity, rotational mechanism"/>
    <property type="evidence" value="ECO:0007669"/>
    <property type="project" value="UniProtKB-UniRule"/>
</dbReference>
<comment type="function">
    <text evidence="11">Key component of the proton channel; it plays a direct role in the translocation of protons across the membrane.</text>
</comment>
<dbReference type="GO" id="GO:0005886">
    <property type="term" value="C:plasma membrane"/>
    <property type="evidence" value="ECO:0007669"/>
    <property type="project" value="UniProtKB-SubCell"/>
</dbReference>
<feature type="transmembrane region" description="Helical" evidence="11">
    <location>
        <begin position="220"/>
        <end position="247"/>
    </location>
</feature>
<protein>
    <recommendedName>
        <fullName evidence="11">ATP synthase subunit a</fullName>
    </recommendedName>
    <alternativeName>
        <fullName evidence="11">ATP synthase F0 sector subunit a</fullName>
    </alternativeName>
    <alternativeName>
        <fullName evidence="11">F-ATPase subunit 6</fullName>
    </alternativeName>
</protein>
<evidence type="ECO:0000313" key="12">
    <source>
        <dbReference type="EMBL" id="RHE40837.1"/>
    </source>
</evidence>
<dbReference type="InterPro" id="IPR000568">
    <property type="entry name" value="ATP_synth_F0_asu"/>
</dbReference>
<dbReference type="EMBL" id="QSKF01000003">
    <property type="protein sequence ID" value="RHE40837.1"/>
    <property type="molecule type" value="Genomic_DNA"/>
</dbReference>
<comment type="subcellular location">
    <subcellularLocation>
        <location evidence="11">Cell membrane</location>
        <topology evidence="11">Multi-pass membrane protein</topology>
    </subcellularLocation>
    <subcellularLocation>
        <location evidence="1">Membrane</location>
        <topology evidence="1">Multi-pass membrane protein</topology>
    </subcellularLocation>
</comment>
<dbReference type="SUPFAM" id="SSF81336">
    <property type="entry name" value="F1F0 ATP synthase subunit A"/>
    <property type="match status" value="1"/>
</dbReference>
<proteinExistence type="inferred from homology"/>
<gene>
    <name evidence="11" type="primary">atpB</name>
    <name evidence="12" type="ORF">DW740_04670</name>
</gene>
<dbReference type="Proteomes" id="UP000283745">
    <property type="component" value="Unassembled WGS sequence"/>
</dbReference>
<dbReference type="RefSeq" id="WP_015541872.1">
    <property type="nucleotide sequence ID" value="NZ_CABJFK010000003.1"/>
</dbReference>
<feature type="transmembrane region" description="Helical" evidence="11">
    <location>
        <begin position="175"/>
        <end position="200"/>
    </location>
</feature>
<dbReference type="PANTHER" id="PTHR42823">
    <property type="entry name" value="ATP SYNTHASE SUBUNIT A, CHLOROPLASTIC"/>
    <property type="match status" value="1"/>
</dbReference>
<keyword evidence="3 11" id="KW-0813">Transport</keyword>
<keyword evidence="9 11" id="KW-0472">Membrane</keyword>
<evidence type="ECO:0000256" key="6">
    <source>
        <dbReference type="ARBA" id="ARBA00022781"/>
    </source>
</evidence>
<organism evidence="12 13">
    <name type="scientific">Blautia obeum</name>
    <dbReference type="NCBI Taxonomy" id="40520"/>
    <lineage>
        <taxon>Bacteria</taxon>
        <taxon>Bacillati</taxon>
        <taxon>Bacillota</taxon>
        <taxon>Clostridia</taxon>
        <taxon>Lachnospirales</taxon>
        <taxon>Lachnospiraceae</taxon>
        <taxon>Blautia</taxon>
    </lineage>
</organism>
<evidence type="ECO:0000256" key="7">
    <source>
        <dbReference type="ARBA" id="ARBA00022989"/>
    </source>
</evidence>
<keyword evidence="11" id="KW-1003">Cell membrane</keyword>
<evidence type="ECO:0000256" key="3">
    <source>
        <dbReference type="ARBA" id="ARBA00022448"/>
    </source>
</evidence>
<keyword evidence="10 11" id="KW-0066">ATP synthesis</keyword>
<keyword evidence="7 11" id="KW-1133">Transmembrane helix</keyword>
<evidence type="ECO:0000256" key="10">
    <source>
        <dbReference type="ARBA" id="ARBA00023310"/>
    </source>
</evidence>
<evidence type="ECO:0000256" key="2">
    <source>
        <dbReference type="ARBA" id="ARBA00006810"/>
    </source>
</evidence>
<dbReference type="InterPro" id="IPR035908">
    <property type="entry name" value="F0_ATP_A_sf"/>
</dbReference>
<feature type="transmembrane region" description="Helical" evidence="11">
    <location>
        <begin position="31"/>
        <end position="49"/>
    </location>
</feature>
<dbReference type="HAMAP" id="MF_01393">
    <property type="entry name" value="ATP_synth_a_bact"/>
    <property type="match status" value="1"/>
</dbReference>
<reference evidence="12 13" key="1">
    <citation type="submission" date="2018-08" db="EMBL/GenBank/DDBJ databases">
        <title>A genome reference for cultivated species of the human gut microbiota.</title>
        <authorList>
            <person name="Zou Y."/>
            <person name="Xue W."/>
            <person name="Luo G."/>
        </authorList>
    </citation>
    <scope>NUCLEOTIDE SEQUENCE [LARGE SCALE GENOMIC DNA]</scope>
    <source>
        <strain evidence="12 13">AM28-23</strain>
    </source>
</reference>
<dbReference type="Pfam" id="PF00119">
    <property type="entry name" value="ATP-synt_A"/>
    <property type="match status" value="1"/>
</dbReference>
<accession>A0A414J8P7</accession>
<evidence type="ECO:0000256" key="1">
    <source>
        <dbReference type="ARBA" id="ARBA00004141"/>
    </source>
</evidence>
<dbReference type="InterPro" id="IPR045082">
    <property type="entry name" value="ATP_syn_F0_a_bact/chloroplast"/>
</dbReference>
<evidence type="ECO:0000256" key="9">
    <source>
        <dbReference type="ARBA" id="ARBA00023136"/>
    </source>
</evidence>
<dbReference type="AlphaFoldDB" id="A0A414J8P7"/>
<feature type="transmembrane region" description="Helical" evidence="11">
    <location>
        <begin position="82"/>
        <end position="102"/>
    </location>
</feature>
<dbReference type="PANTHER" id="PTHR42823:SF3">
    <property type="entry name" value="ATP SYNTHASE SUBUNIT A, CHLOROPLASTIC"/>
    <property type="match status" value="1"/>
</dbReference>
<name>A0A414J8P7_9FIRM</name>
<keyword evidence="6 11" id="KW-0375">Hydrogen ion transport</keyword>
<evidence type="ECO:0000313" key="13">
    <source>
        <dbReference type="Proteomes" id="UP000283745"/>
    </source>
</evidence>
<sequence length="253" mass="27367">MELDINGARIFFTLPIDLPVLGQLKISETMIISWIVMILITGLCIWLTHDLKEENISKRQAVAELLVEQANKFVIGNMGEKFRYMIPFVAALFATSVVSNLISLVGLRSPTSDLSTEAAWAVVVFIMITAQKIKTSGFGGYLKGFTQPIPVMTPFNILSELATPVSMACRHFGNILSGVVINGLIYGALAVASSALLGLIPGLVGDVLSQIPVLDVGVPAILSVYFDWFSGIMQAFIFCMLTVMYIANAAEEG</sequence>
<dbReference type="GO" id="GO:0042777">
    <property type="term" value="P:proton motive force-driven plasma membrane ATP synthesis"/>
    <property type="evidence" value="ECO:0007669"/>
    <property type="project" value="TreeGrafter"/>
</dbReference>
<dbReference type="CDD" id="cd00310">
    <property type="entry name" value="ATP-synt_Fo_a_6"/>
    <property type="match status" value="1"/>
</dbReference>
<evidence type="ECO:0000256" key="8">
    <source>
        <dbReference type="ARBA" id="ARBA00023065"/>
    </source>
</evidence>
<dbReference type="GO" id="GO:0045259">
    <property type="term" value="C:proton-transporting ATP synthase complex"/>
    <property type="evidence" value="ECO:0007669"/>
    <property type="project" value="UniProtKB-KW"/>
</dbReference>
<keyword evidence="8 11" id="KW-0406">Ion transport</keyword>
<keyword evidence="5 11" id="KW-0812">Transmembrane</keyword>
<evidence type="ECO:0000256" key="5">
    <source>
        <dbReference type="ARBA" id="ARBA00022692"/>
    </source>
</evidence>